<dbReference type="Pfam" id="PF13641">
    <property type="entry name" value="Glyco_tranf_2_3"/>
    <property type="match status" value="1"/>
</dbReference>
<dbReference type="Gene3D" id="3.90.550.60">
    <property type="match status" value="1"/>
</dbReference>
<reference evidence="2" key="1">
    <citation type="submission" date="2020-05" db="EMBL/GenBank/DDBJ databases">
        <authorList>
            <person name="Chiriac C."/>
            <person name="Salcher M."/>
            <person name="Ghai R."/>
            <person name="Kavagutti S V."/>
        </authorList>
    </citation>
    <scope>NUCLEOTIDE SEQUENCE</scope>
</reference>
<dbReference type="AlphaFoldDB" id="A0A6J6CTV0"/>
<evidence type="ECO:0000313" key="3">
    <source>
        <dbReference type="EMBL" id="CAB4654932.1"/>
    </source>
</evidence>
<dbReference type="SUPFAM" id="SSF53448">
    <property type="entry name" value="Nucleotide-diphospho-sugar transferases"/>
    <property type="match status" value="1"/>
</dbReference>
<gene>
    <name evidence="2" type="ORF">UFOPK1572_00410</name>
    <name evidence="3" type="ORF">UFOPK2169_01014</name>
</gene>
<evidence type="ECO:0000313" key="2">
    <source>
        <dbReference type="EMBL" id="CAB4554605.1"/>
    </source>
</evidence>
<accession>A0A6J6CTV0</accession>
<proteinExistence type="predicted"/>
<feature type="domain" description="Galactofuranosyltransferase GlfT2 N-terminal" evidence="1">
    <location>
        <begin position="34"/>
        <end position="132"/>
    </location>
</feature>
<sequence length="583" mass="65653">MTLHPLARIQIPAASFSEPSLYLRTDRGVITDAGVRLNIGDRVSFDTAFGVFAVGRWKRLSTIVDLVAQIDVQGPARIDLVAHSHGADIVIDSTDTENSVCCPNLSTLDGESLYVTVTALADGVHVAGGQWSTSTAPERDVHLGVAITTFNRQEYVLATIDKLIEIESSISSVKGHMQVLVVDNARNLSPQIPAGAPVKVLENPNLGGAGGFARGLIEFREAGWSTHVVFMDDDISLEPESILRTISLLTYARSKDLCIHGAMMSEELPWMQFEAGSAYEFRSVYPLRAHGRGIDLRDRNEILSDTPEIDLDYSAWWFTVFPMHIAKENPLPVFVRGDDVAFGLMHTGQHTVTLHGIAVWHADFALKNNPSSLYYEVRNFALIDTLVFDKHTRWHLAWRYLGFGFRNAYSHRYASAEYMIWGMKDFLAGPSEWMKIDHSAKHDELRQVQEEKATPLSAELLQLGFTPTKHKAIRLIGFMMSPLFGGGRWLPKLLRTKKIGVAQIDVRAVGLAIRHDKILYRHPRFEEGFICERDAVRFARIQKEVFTTTLQLLRTYKSLKKSYRKQYPELVSTEAWKKRFSPN</sequence>
<dbReference type="Pfam" id="PF17994">
    <property type="entry name" value="Glft2_N"/>
    <property type="match status" value="1"/>
</dbReference>
<dbReference type="EMBL" id="CAEZWE010000038">
    <property type="protein sequence ID" value="CAB4654932.1"/>
    <property type="molecule type" value="Genomic_DNA"/>
</dbReference>
<name>A0A6J6CTV0_9ZZZZ</name>
<protein>
    <submittedName>
        <fullName evidence="2">Unannotated protein</fullName>
    </submittedName>
</protein>
<dbReference type="EMBL" id="CAEZTC010000035">
    <property type="protein sequence ID" value="CAB4554605.1"/>
    <property type="molecule type" value="Genomic_DNA"/>
</dbReference>
<dbReference type="InterPro" id="IPR029044">
    <property type="entry name" value="Nucleotide-diphossugar_trans"/>
</dbReference>
<organism evidence="2">
    <name type="scientific">freshwater metagenome</name>
    <dbReference type="NCBI Taxonomy" id="449393"/>
    <lineage>
        <taxon>unclassified sequences</taxon>
        <taxon>metagenomes</taxon>
        <taxon>ecological metagenomes</taxon>
    </lineage>
</organism>
<dbReference type="InterPro" id="IPR040492">
    <property type="entry name" value="GlfT2_N"/>
</dbReference>
<evidence type="ECO:0000259" key="1">
    <source>
        <dbReference type="Pfam" id="PF17994"/>
    </source>
</evidence>